<keyword evidence="1" id="KW-0560">Oxidoreductase</keyword>
<dbReference type="Proteomes" id="UP001422759">
    <property type="component" value="Unassembled WGS sequence"/>
</dbReference>
<evidence type="ECO:0000313" key="1">
    <source>
        <dbReference type="EMBL" id="GAA2146213.1"/>
    </source>
</evidence>
<proteinExistence type="predicted"/>
<gene>
    <name evidence="1" type="ORF">GCM10009760_35700</name>
</gene>
<keyword evidence="2" id="KW-1185">Reference proteome</keyword>
<evidence type="ECO:0000313" key="2">
    <source>
        <dbReference type="Proteomes" id="UP001422759"/>
    </source>
</evidence>
<accession>A0ABP5LJN3</accession>
<comment type="caution">
    <text evidence="1">The sequence shown here is derived from an EMBL/GenBank/DDBJ whole genome shotgun (WGS) entry which is preliminary data.</text>
</comment>
<name>A0ABP5LJN3_9ACTN</name>
<sequence>MVAKVALLARIVAKPEHAAEVEALLRGALPLAEAESGTVTWSAFREDDVTFGVFDTFEDEHGRAAHLEGSIAAALMGIAATHLAAPPDIRRVDLLAVKLP</sequence>
<dbReference type="GO" id="GO:0004497">
    <property type="term" value="F:monooxygenase activity"/>
    <property type="evidence" value="ECO:0007669"/>
    <property type="project" value="UniProtKB-KW"/>
</dbReference>
<dbReference type="EMBL" id="BAAANT010000019">
    <property type="protein sequence ID" value="GAA2146213.1"/>
    <property type="molecule type" value="Genomic_DNA"/>
</dbReference>
<protein>
    <submittedName>
        <fullName evidence="1">Antibiotic biosynthesis monooxygenase</fullName>
    </submittedName>
</protein>
<dbReference type="Gene3D" id="3.30.70.100">
    <property type="match status" value="1"/>
</dbReference>
<organism evidence="1 2">
    <name type="scientific">Kitasatospora kazusensis</name>
    <dbReference type="NCBI Taxonomy" id="407974"/>
    <lineage>
        <taxon>Bacteria</taxon>
        <taxon>Bacillati</taxon>
        <taxon>Actinomycetota</taxon>
        <taxon>Actinomycetes</taxon>
        <taxon>Kitasatosporales</taxon>
        <taxon>Streptomycetaceae</taxon>
        <taxon>Kitasatospora</taxon>
    </lineage>
</organism>
<keyword evidence="1" id="KW-0503">Monooxygenase</keyword>
<dbReference type="InterPro" id="IPR011008">
    <property type="entry name" value="Dimeric_a/b-barrel"/>
</dbReference>
<dbReference type="SUPFAM" id="SSF54909">
    <property type="entry name" value="Dimeric alpha+beta barrel"/>
    <property type="match status" value="1"/>
</dbReference>
<reference evidence="2" key="1">
    <citation type="journal article" date="2019" name="Int. J. Syst. Evol. Microbiol.">
        <title>The Global Catalogue of Microorganisms (GCM) 10K type strain sequencing project: providing services to taxonomists for standard genome sequencing and annotation.</title>
        <authorList>
            <consortium name="The Broad Institute Genomics Platform"/>
            <consortium name="The Broad Institute Genome Sequencing Center for Infectious Disease"/>
            <person name="Wu L."/>
            <person name="Ma J."/>
        </authorList>
    </citation>
    <scope>NUCLEOTIDE SEQUENCE [LARGE SCALE GENOMIC DNA]</scope>
    <source>
        <strain evidence="2">JCM 14560</strain>
    </source>
</reference>